<dbReference type="InterPro" id="IPR015421">
    <property type="entry name" value="PyrdxlP-dep_Trfase_major"/>
</dbReference>
<reference evidence="11" key="1">
    <citation type="submission" date="2023-03" db="EMBL/GenBank/DDBJ databases">
        <title>Stygiobacter electus gen. nov., sp. nov., facultatively anaerobic thermotolerant bacterium of the class Ignavibacteria from a well of Yessentuki mineral water deposit.</title>
        <authorList>
            <person name="Podosokorskaya O.A."/>
            <person name="Elcheninov A.G."/>
            <person name="Petrova N.F."/>
            <person name="Zavarzina D.G."/>
            <person name="Kublanov I.V."/>
            <person name="Merkel A.Y."/>
        </authorList>
    </citation>
    <scope>NUCLEOTIDE SEQUENCE</scope>
    <source>
        <strain evidence="11">09-Me</strain>
    </source>
</reference>
<evidence type="ECO:0000256" key="7">
    <source>
        <dbReference type="PIRSR" id="PIRSR000524-50"/>
    </source>
</evidence>
<comment type="cofactor">
    <cofactor evidence="1 7 9">
        <name>pyridoxal 5'-phosphate</name>
        <dbReference type="ChEBI" id="CHEBI:597326"/>
    </cofactor>
</comment>
<dbReference type="GO" id="GO:0008453">
    <property type="term" value="F:alanine-glyoxylate transaminase activity"/>
    <property type="evidence" value="ECO:0007669"/>
    <property type="project" value="TreeGrafter"/>
</dbReference>
<evidence type="ECO:0000313" key="12">
    <source>
        <dbReference type="Proteomes" id="UP001221302"/>
    </source>
</evidence>
<dbReference type="Gene3D" id="3.40.640.10">
    <property type="entry name" value="Type I PLP-dependent aspartate aminotransferase-like (Major domain)"/>
    <property type="match status" value="1"/>
</dbReference>
<dbReference type="EMBL" id="JARGDL010000008">
    <property type="protein sequence ID" value="MDF1611955.1"/>
    <property type="molecule type" value="Genomic_DNA"/>
</dbReference>
<organism evidence="11 12">
    <name type="scientific">Stygiobacter electus</name>
    <dbReference type="NCBI Taxonomy" id="3032292"/>
    <lineage>
        <taxon>Bacteria</taxon>
        <taxon>Pseudomonadati</taxon>
        <taxon>Ignavibacteriota</taxon>
        <taxon>Ignavibacteria</taxon>
        <taxon>Ignavibacteriales</taxon>
        <taxon>Melioribacteraceae</taxon>
        <taxon>Stygiobacter</taxon>
    </lineage>
</organism>
<dbReference type="InterPro" id="IPR000192">
    <property type="entry name" value="Aminotrans_V_dom"/>
</dbReference>
<feature type="domain" description="Aminotransferase class V" evidence="10">
    <location>
        <begin position="32"/>
        <end position="356"/>
    </location>
</feature>
<keyword evidence="3 11" id="KW-0032">Aminotransferase</keyword>
<comment type="similarity">
    <text evidence="2 8">Belongs to the class-V pyridoxal-phosphate-dependent aminotransferase family.</text>
</comment>
<evidence type="ECO:0000256" key="8">
    <source>
        <dbReference type="RuleBase" id="RU004075"/>
    </source>
</evidence>
<dbReference type="InterPro" id="IPR020578">
    <property type="entry name" value="Aminotrans_V_PyrdxlP_BS"/>
</dbReference>
<evidence type="ECO:0000256" key="9">
    <source>
        <dbReference type="RuleBase" id="RU004504"/>
    </source>
</evidence>
<evidence type="ECO:0000256" key="5">
    <source>
        <dbReference type="ARBA" id="ARBA00022898"/>
    </source>
</evidence>
<accession>A0AAE3TCI3</accession>
<evidence type="ECO:0000313" key="11">
    <source>
        <dbReference type="EMBL" id="MDF1611955.1"/>
    </source>
</evidence>
<dbReference type="RefSeq" id="WP_321535723.1">
    <property type="nucleotide sequence ID" value="NZ_JARGDL010000008.1"/>
</dbReference>
<dbReference type="InterPro" id="IPR024169">
    <property type="entry name" value="SP_NH2Trfase/AEP_transaminase"/>
</dbReference>
<dbReference type="InterPro" id="IPR015422">
    <property type="entry name" value="PyrdxlP-dep_Trfase_small"/>
</dbReference>
<dbReference type="PANTHER" id="PTHR21152">
    <property type="entry name" value="AMINOTRANSFERASE CLASS V"/>
    <property type="match status" value="1"/>
</dbReference>
<dbReference type="GO" id="GO:0004760">
    <property type="term" value="F:L-serine-pyruvate transaminase activity"/>
    <property type="evidence" value="ECO:0007669"/>
    <property type="project" value="TreeGrafter"/>
</dbReference>
<evidence type="ECO:0000256" key="4">
    <source>
        <dbReference type="ARBA" id="ARBA00022679"/>
    </source>
</evidence>
<keyword evidence="5 7" id="KW-0663">Pyridoxal phosphate</keyword>
<dbReference type="FunFam" id="3.40.640.10:FF:000027">
    <property type="entry name" value="Serine--pyruvate aminotransferase, mitochondrial"/>
    <property type="match status" value="1"/>
</dbReference>
<keyword evidence="12" id="KW-1185">Reference proteome</keyword>
<dbReference type="PROSITE" id="PS00595">
    <property type="entry name" value="AA_TRANSFER_CLASS_5"/>
    <property type="match status" value="1"/>
</dbReference>
<dbReference type="PIRSF" id="PIRSF000524">
    <property type="entry name" value="SPT"/>
    <property type="match status" value="1"/>
</dbReference>
<keyword evidence="4" id="KW-0808">Transferase</keyword>
<evidence type="ECO:0000256" key="1">
    <source>
        <dbReference type="ARBA" id="ARBA00001933"/>
    </source>
</evidence>
<evidence type="ECO:0000259" key="10">
    <source>
        <dbReference type="Pfam" id="PF00266"/>
    </source>
</evidence>
<feature type="binding site" evidence="6">
    <location>
        <position position="347"/>
    </location>
    <ligand>
        <name>substrate</name>
    </ligand>
</feature>
<gene>
    <name evidence="11" type="ORF">P0M35_07320</name>
</gene>
<dbReference type="SUPFAM" id="SSF53383">
    <property type="entry name" value="PLP-dependent transferases"/>
    <property type="match status" value="1"/>
</dbReference>
<feature type="modified residue" description="N6-(pyridoxal phosphate)lysine" evidence="7">
    <location>
        <position position="197"/>
    </location>
</feature>
<sequence>MYETFKPVNRILMGPGPANVHPKVLEALSKPTLGHLDPQFIQLMEEIKALLQYTFKTNNEHTFVISGPGSLGMEASLVNMIEEGDKIIVCVGGYFSNRMAQIAEKVGGNVVLVKENWGRAISPEKLEDALKQNPDTKIVAFVHAETSTGALSDAKTLSKIAHNYNALVIADVVTSLGAVDLFVDDWNLDVVYSCSQKGLACVAGMSPISFSNAAVQHIKNRKTKIKSWFNDFNLLEPYWFGENKRAYHHTAPANQFYALHEALSILKEEGIENSWKRHKENSNKLISRLKDELNLEPIVPTNERIPHLLAIKVPDEIDEAKVRKDLLDKFNLEIGAGLGDLAGKVWRIGLMGYNSNEKMVDYCVDSLKKALNNV</sequence>
<evidence type="ECO:0000256" key="3">
    <source>
        <dbReference type="ARBA" id="ARBA00022576"/>
    </source>
</evidence>
<name>A0AAE3TCI3_9BACT</name>
<comment type="caution">
    <text evidence="11">The sequence shown here is derived from an EMBL/GenBank/DDBJ whole genome shotgun (WGS) entry which is preliminary data.</text>
</comment>
<dbReference type="Gene3D" id="3.90.1150.10">
    <property type="entry name" value="Aspartate Aminotransferase, domain 1"/>
    <property type="match status" value="1"/>
</dbReference>
<dbReference type="InterPro" id="IPR015424">
    <property type="entry name" value="PyrdxlP-dep_Trfase"/>
</dbReference>
<dbReference type="Proteomes" id="UP001221302">
    <property type="component" value="Unassembled WGS sequence"/>
</dbReference>
<dbReference type="Pfam" id="PF00266">
    <property type="entry name" value="Aminotran_5"/>
    <property type="match status" value="1"/>
</dbReference>
<dbReference type="PANTHER" id="PTHR21152:SF40">
    <property type="entry name" value="ALANINE--GLYOXYLATE AMINOTRANSFERASE"/>
    <property type="match status" value="1"/>
</dbReference>
<evidence type="ECO:0000256" key="2">
    <source>
        <dbReference type="ARBA" id="ARBA00009236"/>
    </source>
</evidence>
<dbReference type="GO" id="GO:0019265">
    <property type="term" value="P:glycine biosynthetic process, by transamination of glyoxylate"/>
    <property type="evidence" value="ECO:0007669"/>
    <property type="project" value="TreeGrafter"/>
</dbReference>
<evidence type="ECO:0000256" key="6">
    <source>
        <dbReference type="PIRSR" id="PIRSR000524-1"/>
    </source>
</evidence>
<dbReference type="AlphaFoldDB" id="A0AAE3TCI3"/>
<proteinExistence type="inferred from homology"/>
<protein>
    <submittedName>
        <fullName evidence="11">Alanine--glyoxylate aminotransferase family protein</fullName>
    </submittedName>
</protein>